<dbReference type="FunFam" id="2.40.30.10:FF:000008">
    <property type="entry name" value="Translation initiation factor IF-2"/>
    <property type="match status" value="1"/>
</dbReference>
<dbReference type="PANTHER" id="PTHR43381">
    <property type="entry name" value="TRANSLATION INITIATION FACTOR IF-2-RELATED"/>
    <property type="match status" value="1"/>
</dbReference>
<dbReference type="Gene3D" id="1.10.10.2480">
    <property type="match status" value="1"/>
</dbReference>
<dbReference type="GO" id="GO:0005829">
    <property type="term" value="C:cytosol"/>
    <property type="evidence" value="ECO:0007669"/>
    <property type="project" value="TreeGrafter"/>
</dbReference>
<comment type="similarity">
    <text evidence="1">Belongs to the TRAFAC class translation factor GTPase superfamily. Classic translation factor GTPase family. IF-2 subfamily.</text>
</comment>
<dbReference type="InterPro" id="IPR000178">
    <property type="entry name" value="TF_IF2_bacterial-like"/>
</dbReference>
<dbReference type="InterPro" id="IPR009000">
    <property type="entry name" value="Transl_B-barrel_sf"/>
</dbReference>
<dbReference type="SUPFAM" id="SSF50447">
    <property type="entry name" value="Translation proteins"/>
    <property type="match status" value="2"/>
</dbReference>
<dbReference type="InterPro" id="IPR036925">
    <property type="entry name" value="TIF_IF2_dom3_sf"/>
</dbReference>
<evidence type="ECO:0000259" key="7">
    <source>
        <dbReference type="PROSITE" id="PS51722"/>
    </source>
</evidence>
<dbReference type="CDD" id="cd03702">
    <property type="entry name" value="IF2_mtIF2_II"/>
    <property type="match status" value="1"/>
</dbReference>
<dbReference type="InterPro" id="IPR044145">
    <property type="entry name" value="IF2_II"/>
</dbReference>
<dbReference type="CDD" id="cd03692">
    <property type="entry name" value="mtIF2_IVc"/>
    <property type="match status" value="1"/>
</dbReference>
<feature type="compositionally biased region" description="Basic and acidic residues" evidence="6">
    <location>
        <begin position="84"/>
        <end position="111"/>
    </location>
</feature>
<feature type="domain" description="Tr-type G" evidence="7">
    <location>
        <begin position="374"/>
        <end position="543"/>
    </location>
</feature>
<accession>A0A0W8FL72</accession>
<comment type="caution">
    <text evidence="8">The sequence shown here is derived from an EMBL/GenBank/DDBJ whole genome shotgun (WGS) entry which is preliminary data.</text>
</comment>
<dbReference type="InterPro" id="IPR015760">
    <property type="entry name" value="TIF_IF2"/>
</dbReference>
<dbReference type="Pfam" id="PF04760">
    <property type="entry name" value="IF2_N"/>
    <property type="match status" value="2"/>
</dbReference>
<dbReference type="NCBIfam" id="TIGR00231">
    <property type="entry name" value="small_GTP"/>
    <property type="match status" value="1"/>
</dbReference>
<dbReference type="AlphaFoldDB" id="A0A0W8FL72"/>
<dbReference type="CDD" id="cd01887">
    <property type="entry name" value="IF2_eIF5B"/>
    <property type="match status" value="1"/>
</dbReference>
<dbReference type="GO" id="GO:0003924">
    <property type="term" value="F:GTPase activity"/>
    <property type="evidence" value="ECO:0007669"/>
    <property type="project" value="InterPro"/>
</dbReference>
<dbReference type="FunFam" id="3.40.50.10050:FF:000001">
    <property type="entry name" value="Translation initiation factor IF-2"/>
    <property type="match status" value="1"/>
</dbReference>
<dbReference type="InterPro" id="IPR053905">
    <property type="entry name" value="EF-G-like_DII"/>
</dbReference>
<dbReference type="PRINTS" id="PR00449">
    <property type="entry name" value="RASTRNSFRMNG"/>
</dbReference>
<evidence type="ECO:0000256" key="5">
    <source>
        <dbReference type="ARBA" id="ARBA00023134"/>
    </source>
</evidence>
<dbReference type="Pfam" id="PF22042">
    <property type="entry name" value="EF-G_D2"/>
    <property type="match status" value="1"/>
</dbReference>
<keyword evidence="3" id="KW-0547">Nucleotide-binding</keyword>
<dbReference type="PANTHER" id="PTHR43381:SF5">
    <property type="entry name" value="TR-TYPE G DOMAIN-CONTAINING PROTEIN"/>
    <property type="match status" value="1"/>
</dbReference>
<dbReference type="GO" id="GO:0005525">
    <property type="term" value="F:GTP binding"/>
    <property type="evidence" value="ECO:0007669"/>
    <property type="project" value="UniProtKB-KW"/>
</dbReference>
<dbReference type="FunFam" id="3.40.50.300:FF:000019">
    <property type="entry name" value="Translation initiation factor IF-2"/>
    <property type="match status" value="1"/>
</dbReference>
<feature type="region of interest" description="Disordered" evidence="6">
    <location>
        <begin position="142"/>
        <end position="181"/>
    </location>
</feature>
<dbReference type="PROSITE" id="PS01176">
    <property type="entry name" value="IF2"/>
    <property type="match status" value="1"/>
</dbReference>
<name>A0A0W8FL72_9ZZZZ</name>
<dbReference type="InterPro" id="IPR023115">
    <property type="entry name" value="TIF_IF2_dom3"/>
</dbReference>
<keyword evidence="2 8" id="KW-0396">Initiation factor</keyword>
<reference evidence="8" key="1">
    <citation type="journal article" date="2015" name="Proc. Natl. Acad. Sci. U.S.A.">
        <title>Networks of energetic and metabolic interactions define dynamics in microbial communities.</title>
        <authorList>
            <person name="Embree M."/>
            <person name="Liu J.K."/>
            <person name="Al-Bassam M.M."/>
            <person name="Zengler K."/>
        </authorList>
    </citation>
    <scope>NUCLEOTIDE SEQUENCE</scope>
</reference>
<dbReference type="NCBIfam" id="TIGR00487">
    <property type="entry name" value="IF-2"/>
    <property type="match status" value="1"/>
</dbReference>
<evidence type="ECO:0000313" key="8">
    <source>
        <dbReference type="EMBL" id="KUG21593.1"/>
    </source>
</evidence>
<evidence type="ECO:0000256" key="3">
    <source>
        <dbReference type="ARBA" id="ARBA00022741"/>
    </source>
</evidence>
<evidence type="ECO:0000256" key="6">
    <source>
        <dbReference type="SAM" id="MobiDB-lite"/>
    </source>
</evidence>
<dbReference type="SUPFAM" id="SSF52540">
    <property type="entry name" value="P-loop containing nucleoside triphosphate hydrolases"/>
    <property type="match status" value="1"/>
</dbReference>
<dbReference type="PROSITE" id="PS51722">
    <property type="entry name" value="G_TR_2"/>
    <property type="match status" value="1"/>
</dbReference>
<dbReference type="InterPro" id="IPR005225">
    <property type="entry name" value="Small_GTP-bd"/>
</dbReference>
<dbReference type="Pfam" id="PF11987">
    <property type="entry name" value="IF-2"/>
    <property type="match status" value="1"/>
</dbReference>
<dbReference type="HAMAP" id="MF_00100_B">
    <property type="entry name" value="IF_2_B"/>
    <property type="match status" value="1"/>
</dbReference>
<dbReference type="SUPFAM" id="SSF52156">
    <property type="entry name" value="Initiation factor IF2/eIF5b, domain 3"/>
    <property type="match status" value="1"/>
</dbReference>
<feature type="region of interest" description="Disordered" evidence="6">
    <location>
        <begin position="82"/>
        <end position="111"/>
    </location>
</feature>
<dbReference type="InterPro" id="IPR006847">
    <property type="entry name" value="IF2_N"/>
</dbReference>
<dbReference type="EMBL" id="LNQE01001043">
    <property type="protein sequence ID" value="KUG21593.1"/>
    <property type="molecule type" value="Genomic_DNA"/>
</dbReference>
<dbReference type="Gene3D" id="3.40.50.10050">
    <property type="entry name" value="Translation initiation factor IF- 2, domain 3"/>
    <property type="match status" value="1"/>
</dbReference>
<gene>
    <name evidence="8" type="ORF">ASZ90_008655</name>
</gene>
<dbReference type="InterPro" id="IPR027417">
    <property type="entry name" value="P-loop_NTPase"/>
</dbReference>
<dbReference type="InterPro" id="IPR000795">
    <property type="entry name" value="T_Tr_GTP-bd_dom"/>
</dbReference>
<dbReference type="FunFam" id="2.40.30.10:FF:000007">
    <property type="entry name" value="Translation initiation factor IF-2"/>
    <property type="match status" value="1"/>
</dbReference>
<keyword evidence="4" id="KW-0648">Protein biosynthesis</keyword>
<evidence type="ECO:0000256" key="1">
    <source>
        <dbReference type="ARBA" id="ARBA00007733"/>
    </source>
</evidence>
<evidence type="ECO:0000256" key="2">
    <source>
        <dbReference type="ARBA" id="ARBA00022540"/>
    </source>
</evidence>
<dbReference type="Gene3D" id="2.40.30.10">
    <property type="entry name" value="Translation factors"/>
    <property type="match status" value="2"/>
</dbReference>
<organism evidence="8">
    <name type="scientific">hydrocarbon metagenome</name>
    <dbReference type="NCBI Taxonomy" id="938273"/>
    <lineage>
        <taxon>unclassified sequences</taxon>
        <taxon>metagenomes</taxon>
        <taxon>ecological metagenomes</taxon>
    </lineage>
</organism>
<evidence type="ECO:0000256" key="4">
    <source>
        <dbReference type="ARBA" id="ARBA00022917"/>
    </source>
</evidence>
<dbReference type="Gene3D" id="3.40.50.300">
    <property type="entry name" value="P-loop containing nucleotide triphosphate hydrolases"/>
    <property type="match status" value="1"/>
</dbReference>
<dbReference type="GO" id="GO:0003743">
    <property type="term" value="F:translation initiation factor activity"/>
    <property type="evidence" value="ECO:0007669"/>
    <property type="project" value="UniProtKB-KW"/>
</dbReference>
<proteinExistence type="inferred from homology"/>
<sequence length="874" mass="96480">MPKKRVHEVAKELGLENKVLIAHLEKIGIAVKTASSSLEESEVERIRKALSATEHRETVEERIKSTVIRRRTVRTFVEPPVEEVPEKKEELPEKALSKPAEKVDKTVKELPSEVPALKKEKVIPEQPKEKRHKVEEVEKPVVAPVEEEIPPSQKVQKVETKEEPVIPPAADETAAAKIKQSPPVSVKTPIVKHKIIRPEPGKAVHQKAPLKPGEKIVIPPPEKPKKKGKASVEIFIEEEKVVPLRKILEKKIEKRLQKHDEEDEVSFVKWRESKKVVPARMKKTEITVPKAIKRRIKVGETIAVGELAKRMGVKVNEIINKLMSMGVMATINQAIDYDTATLVASEFSFQVESAEVEFNESMLKTPSTPENLKPRAPVVTIMGHVDHGKTSLLDAIRQSNVIDDEAGGITQAIGAYHVNINGRDIVFLDTPGHEAFTAMRARGAQVTDIVILVVAADDGVMGQTIEAINHSKVAGVPIIVAINKIDKPGADPDKIKQALTEYGLLSEQWGGDTIFCEVSAKKKINIEELLEMILLQADVMELKADPDLPARGIIIEAKLDRGRGPVATVLIQEGTLKEGDSFVSKTEFGRVRAMINDQGRRIKEAGPSMPVEVIGFSSVPQTGGEFFCVEDEKKARSIADYWLRKVREKEISSLSKITLDQLYQRIKEGVKDCNVIIKADVQGSIGAISDALNKLSTDDIKLKIIHSSTGAISETDVMLASASGAIIIGFNVRPDARVVEIAQQEGIEIKLYDIIYNVIADVKAAMEGLLEPEYKEIVQGRAEVRELFKVPKVGTIAGCLVTDGKIVRSGNLKLVRDSVVVFDGKIMSLKRFKDDAREVMAGIECGIGIEGFNDIHLGDVIESYITEKLEKKLE</sequence>
<dbReference type="Pfam" id="PF00009">
    <property type="entry name" value="GTP_EFTU"/>
    <property type="match status" value="1"/>
</dbReference>
<protein>
    <submittedName>
        <fullName evidence="8">Translation initiation factor 2</fullName>
    </submittedName>
</protein>
<keyword evidence="5" id="KW-0342">GTP-binding</keyword>